<reference evidence="3" key="1">
    <citation type="submission" date="2021-01" db="EMBL/GenBank/DDBJ databases">
        <authorList>
            <person name="Corre E."/>
            <person name="Pelletier E."/>
            <person name="Niang G."/>
            <person name="Scheremetjew M."/>
            <person name="Finn R."/>
            <person name="Kale V."/>
            <person name="Holt S."/>
            <person name="Cochrane G."/>
            <person name="Meng A."/>
            <person name="Brown T."/>
            <person name="Cohen L."/>
        </authorList>
    </citation>
    <scope>NUCLEOTIDE SEQUENCE</scope>
    <source>
        <strain evidence="3">OF101</strain>
    </source>
</reference>
<dbReference type="EMBL" id="HBGE01115139">
    <property type="protein sequence ID" value="CAD9191936.1"/>
    <property type="molecule type" value="Transcribed_RNA"/>
</dbReference>
<feature type="coiled-coil region" evidence="1">
    <location>
        <begin position="456"/>
        <end position="536"/>
    </location>
</feature>
<evidence type="ECO:0000256" key="1">
    <source>
        <dbReference type="SAM" id="Coils"/>
    </source>
</evidence>
<evidence type="ECO:0000256" key="2">
    <source>
        <dbReference type="SAM" id="MobiDB-lite"/>
    </source>
</evidence>
<protein>
    <submittedName>
        <fullName evidence="3">Uncharacterized protein</fullName>
    </submittedName>
</protein>
<keyword evidence="1" id="KW-0175">Coiled coil</keyword>
<proteinExistence type="predicted"/>
<sequence>MDSSLGQVRDTLQNLQRSVEDAGRDVDSLFAGRQRWCEESLRGFAEKKDAADTSLRHMSVDVKEQQAAVEEAEGTAFQLKADIAIVRKTLNKTMEMLKAWRGEEAAEKKLNATVLLGLDGKQKQLQADESLLESLVHNKQQTLAALEGEEEVVLPMLAQLQASVVEMRVQLADRSDSVARERRFAATLRDACSRSSDRAALEAAARAKTAEPIAAAIQALQRISASRAVSQSSVAASLAPEALSFLQQGEERAAEGADEDLDLLTVFGGHSAPSEGAKRSVLAQQDEASVDAAPVPQRPKIQRMLTDLRARGHLQDDQAEWCAEEQSTHERVIVLAQASISEMEAELNVHADSSDQIAASLQLAESSNEKLHAAIQDVSASFAKEQALIASGAKDQALATRILEQAMEILEDLKASDDLVARGEQGAGNVTGTLQAAGASFKAQAQMFSAVHQEVVDMAQKLAREAQEAIEALEHEHANLELARDSHSSERRRCTENKATYQSDIEEAQVYLKSLQDECSSNISKLEEREQEAEIRALQDSQAVLEGRQPVAGDRPQGARGLRGTAAHSSSKTQAELSPLQRAAEEMGLTVDDS</sequence>
<dbReference type="AlphaFoldDB" id="A0A7S1WWC2"/>
<name>A0A7S1WWC2_ALECA</name>
<accession>A0A7S1WWC2</accession>
<gene>
    <name evidence="3" type="ORF">ACAT0790_LOCUS68711</name>
</gene>
<feature type="compositionally biased region" description="Polar residues" evidence="2">
    <location>
        <begin position="567"/>
        <end position="576"/>
    </location>
</feature>
<evidence type="ECO:0000313" key="3">
    <source>
        <dbReference type="EMBL" id="CAD9191936.1"/>
    </source>
</evidence>
<organism evidence="3">
    <name type="scientific">Alexandrium catenella</name>
    <name type="common">Red tide dinoflagellate</name>
    <name type="synonym">Gonyaulax catenella</name>
    <dbReference type="NCBI Taxonomy" id="2925"/>
    <lineage>
        <taxon>Eukaryota</taxon>
        <taxon>Sar</taxon>
        <taxon>Alveolata</taxon>
        <taxon>Dinophyceae</taxon>
        <taxon>Gonyaulacales</taxon>
        <taxon>Pyrocystaceae</taxon>
        <taxon>Alexandrium</taxon>
    </lineage>
</organism>
<feature type="region of interest" description="Disordered" evidence="2">
    <location>
        <begin position="539"/>
        <end position="594"/>
    </location>
</feature>